<dbReference type="InterPro" id="IPR036282">
    <property type="entry name" value="Glutathione-S-Trfase_C_sf"/>
</dbReference>
<comment type="subcellular location">
    <subcellularLocation>
        <location evidence="1">Cytoplasm</location>
    </subcellularLocation>
</comment>
<dbReference type="InterPro" id="IPR053836">
    <property type="entry name" value="Arc1-like_N"/>
</dbReference>
<protein>
    <recommendedName>
        <fullName evidence="7">tRNA-binding domain-containing protein</fullName>
    </recommendedName>
</protein>
<dbReference type="GO" id="GO:0006412">
    <property type="term" value="P:translation"/>
    <property type="evidence" value="ECO:0007669"/>
    <property type="project" value="UniProtKB-KW"/>
</dbReference>
<evidence type="ECO:0000256" key="6">
    <source>
        <dbReference type="PROSITE-ProRule" id="PRU00209"/>
    </source>
</evidence>
<organism evidence="8 9">
    <name type="scientific">Rhododendron simsii</name>
    <name type="common">Sims's rhododendron</name>
    <dbReference type="NCBI Taxonomy" id="118357"/>
    <lineage>
        <taxon>Eukaryota</taxon>
        <taxon>Viridiplantae</taxon>
        <taxon>Streptophyta</taxon>
        <taxon>Embryophyta</taxon>
        <taxon>Tracheophyta</taxon>
        <taxon>Spermatophyta</taxon>
        <taxon>Magnoliopsida</taxon>
        <taxon>eudicotyledons</taxon>
        <taxon>Gunneridae</taxon>
        <taxon>Pentapetalae</taxon>
        <taxon>asterids</taxon>
        <taxon>Ericales</taxon>
        <taxon>Ericaceae</taxon>
        <taxon>Ericoideae</taxon>
        <taxon>Rhodoreae</taxon>
        <taxon>Rhododendron</taxon>
    </lineage>
</organism>
<evidence type="ECO:0000256" key="4">
    <source>
        <dbReference type="ARBA" id="ARBA00022884"/>
    </source>
</evidence>
<evidence type="ECO:0000256" key="5">
    <source>
        <dbReference type="ARBA" id="ARBA00022917"/>
    </source>
</evidence>
<dbReference type="GO" id="GO:0000049">
    <property type="term" value="F:tRNA binding"/>
    <property type="evidence" value="ECO:0007669"/>
    <property type="project" value="UniProtKB-UniRule"/>
</dbReference>
<keyword evidence="2" id="KW-0963">Cytoplasm</keyword>
<dbReference type="SUPFAM" id="SSF47616">
    <property type="entry name" value="GST C-terminal domain-like"/>
    <property type="match status" value="1"/>
</dbReference>
<evidence type="ECO:0000313" key="9">
    <source>
        <dbReference type="Proteomes" id="UP000626092"/>
    </source>
</evidence>
<keyword evidence="4 6" id="KW-0694">RNA-binding</keyword>
<dbReference type="OrthoDB" id="197206at2759"/>
<evidence type="ECO:0000256" key="2">
    <source>
        <dbReference type="ARBA" id="ARBA00022490"/>
    </source>
</evidence>
<dbReference type="SUPFAM" id="SSF50249">
    <property type="entry name" value="Nucleic acid-binding proteins"/>
    <property type="match status" value="1"/>
</dbReference>
<dbReference type="AlphaFoldDB" id="A0A834LUJ4"/>
<accession>A0A834LUJ4</accession>
<evidence type="ECO:0000256" key="3">
    <source>
        <dbReference type="ARBA" id="ARBA00022555"/>
    </source>
</evidence>
<dbReference type="FunFam" id="2.40.50.140:FF:000047">
    <property type="entry name" value="tyrosine--tRNA ligase, cytoplasmic isoform X2"/>
    <property type="match status" value="1"/>
</dbReference>
<keyword evidence="3 6" id="KW-0820">tRNA-binding</keyword>
<name>A0A834LUJ4_RHOSS</name>
<dbReference type="GO" id="GO:0005737">
    <property type="term" value="C:cytoplasm"/>
    <property type="evidence" value="ECO:0007669"/>
    <property type="project" value="UniProtKB-SubCell"/>
</dbReference>
<dbReference type="PANTHER" id="PTHR11586:SF33">
    <property type="entry name" value="AMINOACYL TRNA SYNTHASE COMPLEX-INTERACTING MULTIFUNCTIONAL PROTEIN 1"/>
    <property type="match status" value="1"/>
</dbReference>
<dbReference type="CDD" id="cd02799">
    <property type="entry name" value="tRNA_bind_EMAP-II_like"/>
    <property type="match status" value="1"/>
</dbReference>
<comment type="caution">
    <text evidence="8">The sequence shown here is derived from an EMBL/GenBank/DDBJ whole genome shotgun (WGS) entry which is preliminary data.</text>
</comment>
<dbReference type="InterPro" id="IPR012340">
    <property type="entry name" value="NA-bd_OB-fold"/>
</dbReference>
<dbReference type="EMBL" id="WJXA01000003">
    <property type="protein sequence ID" value="KAF7149070.1"/>
    <property type="molecule type" value="Genomic_DNA"/>
</dbReference>
<dbReference type="Pfam" id="PF01588">
    <property type="entry name" value="tRNA_bind"/>
    <property type="match status" value="1"/>
</dbReference>
<proteinExistence type="predicted"/>
<dbReference type="Gene3D" id="2.40.50.140">
    <property type="entry name" value="Nucleic acid-binding proteins"/>
    <property type="match status" value="1"/>
</dbReference>
<dbReference type="GO" id="GO:0032991">
    <property type="term" value="C:protein-containing complex"/>
    <property type="evidence" value="ECO:0007669"/>
    <property type="project" value="UniProtKB-ARBA"/>
</dbReference>
<sequence length="442" mass="48660">MANPNQSMVLRRNQLIVSALCNRLHLDPHLELFPTAPPTPVKLTRGSEKIFDGDVLQSDIKSLCENIYIARQSEVMKWIEFAENCNVDSEACLRALNELNECLVSKSVLVGGGLTPSEADVFVFSAIYTTVKGLSDSERNSLPHLLRWMDYIQNTEDFGETFEQILVEKAKFDPPVTVDKRLVCSENERVKEDANTKKTAQGKKDEVSVERGSSSIKPADVLLWSLKTSKEKVRGDSQALAENKKLPGKVADEKDKNIGIAGTEKKNLPEKVADEKDKDISVSLLKIQVGLIRKAWKHPSADSLLVEEIDTGDAKLRQVVSGLAKYCNPDDLTNRRVVLLTNVKPGKLRDVMSEGLVLCASNEDHTVVEPITPPEGAKVGECVSFSGHEGKPEEVLNPKKKQLEKITPHLFTDDKGVATFKGIPFTTSCGPCTSSIPNASIK</sequence>
<keyword evidence="9" id="KW-1185">Reference proteome</keyword>
<dbReference type="PROSITE" id="PS50886">
    <property type="entry name" value="TRBD"/>
    <property type="match status" value="1"/>
</dbReference>
<keyword evidence="5" id="KW-0648">Protein biosynthesis</keyword>
<dbReference type="Proteomes" id="UP000626092">
    <property type="component" value="Unassembled WGS sequence"/>
</dbReference>
<evidence type="ECO:0000259" key="7">
    <source>
        <dbReference type="PROSITE" id="PS50886"/>
    </source>
</evidence>
<dbReference type="Gene3D" id="1.20.1050.130">
    <property type="match status" value="1"/>
</dbReference>
<dbReference type="CDD" id="cd10304">
    <property type="entry name" value="GST_C_Arc1p_N_like"/>
    <property type="match status" value="1"/>
</dbReference>
<dbReference type="InterPro" id="IPR002547">
    <property type="entry name" value="tRNA-bd_dom"/>
</dbReference>
<feature type="domain" description="TRNA-binding" evidence="7">
    <location>
        <begin position="281"/>
        <end position="384"/>
    </location>
</feature>
<dbReference type="Pfam" id="PF21972">
    <property type="entry name" value="Arc1p_N_like"/>
    <property type="match status" value="1"/>
</dbReference>
<reference evidence="8" key="1">
    <citation type="submission" date="2019-11" db="EMBL/GenBank/DDBJ databases">
        <authorList>
            <person name="Liu Y."/>
            <person name="Hou J."/>
            <person name="Li T.-Q."/>
            <person name="Guan C.-H."/>
            <person name="Wu X."/>
            <person name="Wu H.-Z."/>
            <person name="Ling F."/>
            <person name="Zhang R."/>
            <person name="Shi X.-G."/>
            <person name="Ren J.-P."/>
            <person name="Chen E.-F."/>
            <person name="Sun J.-M."/>
        </authorList>
    </citation>
    <scope>NUCLEOTIDE SEQUENCE</scope>
    <source>
        <strain evidence="8">Adult_tree_wgs_1</strain>
        <tissue evidence="8">Leaves</tissue>
    </source>
</reference>
<dbReference type="PANTHER" id="PTHR11586">
    <property type="entry name" value="TRNA-AMINOACYLATION COFACTOR ARC1 FAMILY MEMBER"/>
    <property type="match status" value="1"/>
</dbReference>
<gene>
    <name evidence="8" type="ORF">RHSIM_Rhsim03G0152900</name>
</gene>
<dbReference type="InterPro" id="IPR051270">
    <property type="entry name" value="Tyrosine-tRNA_ligase_regulator"/>
</dbReference>
<evidence type="ECO:0000256" key="1">
    <source>
        <dbReference type="ARBA" id="ARBA00004496"/>
    </source>
</evidence>
<evidence type="ECO:0000313" key="8">
    <source>
        <dbReference type="EMBL" id="KAF7149070.1"/>
    </source>
</evidence>